<name>A0A081S4P2_9ARCH</name>
<evidence type="ECO:0000313" key="2">
    <source>
        <dbReference type="Proteomes" id="UP000028027"/>
    </source>
</evidence>
<gene>
    <name evidence="1" type="ORF">AAA799E16_01395</name>
</gene>
<evidence type="ECO:0000313" key="1">
    <source>
        <dbReference type="EMBL" id="KER05895.1"/>
    </source>
</evidence>
<accession>A0A081S4P2</accession>
<dbReference type="AlphaFoldDB" id="A0A081S4P2"/>
<sequence>MQWFGILALLFMISALGGVVYIGANTDKLGFDFGSPNAISSQFTAPSNNLPSFSIPSFQGFSSGGIDIDKMKSDLERKLMNAQSEQEINQIIEDSLREVISQPGLESECRQVMKEYESEQAKMSSWLQSGKDPYSYSTEKVVQLTKELQVCTLAQNEGYIDLSP</sequence>
<comment type="caution">
    <text evidence="1">The sequence shown here is derived from an EMBL/GenBank/DDBJ whole genome shotgun (WGS) entry which is preliminary data.</text>
</comment>
<dbReference type="Proteomes" id="UP000028027">
    <property type="component" value="Unassembled WGS sequence"/>
</dbReference>
<dbReference type="EMBL" id="JNVL01000023">
    <property type="protein sequence ID" value="KER05895.1"/>
    <property type="molecule type" value="Genomic_DNA"/>
</dbReference>
<keyword evidence="2" id="KW-1185">Reference proteome</keyword>
<proteinExistence type="predicted"/>
<reference evidence="1 2" key="1">
    <citation type="submission" date="2014-06" db="EMBL/GenBank/DDBJ databases">
        <authorList>
            <person name="Ngugi D.K."/>
            <person name="Blom J."/>
            <person name="Alam I."/>
            <person name="Rashid M."/>
            <person name="Ba Alawi W."/>
            <person name="Zhang G."/>
            <person name="Hikmawan T."/>
            <person name="Guan Y."/>
            <person name="Antunes A."/>
            <person name="Siam R."/>
            <person name="Eldorry H."/>
            <person name="Bajic V."/>
            <person name="Stingl U."/>
        </authorList>
    </citation>
    <scope>NUCLEOTIDE SEQUENCE [LARGE SCALE GENOMIC DNA]</scope>
    <source>
        <strain evidence="1">SCGC AAA799-E16</strain>
    </source>
</reference>
<organism evidence="1 2">
    <name type="scientific">Marine Group I thaumarchaeote SCGC AAA799-E16</name>
    <dbReference type="NCBI Taxonomy" id="1502292"/>
    <lineage>
        <taxon>Archaea</taxon>
        <taxon>Nitrososphaerota</taxon>
        <taxon>Marine Group I</taxon>
    </lineage>
</organism>
<protein>
    <submittedName>
        <fullName evidence="1">Uncharacterized protein</fullName>
    </submittedName>
</protein>